<dbReference type="GO" id="GO:0008716">
    <property type="term" value="F:D-alanine-D-alanine ligase activity"/>
    <property type="evidence" value="ECO:0007669"/>
    <property type="project" value="UniProtKB-EC"/>
</dbReference>
<dbReference type="EMBL" id="MVBN01000001">
    <property type="protein sequence ID" value="OOK83353.1"/>
    <property type="molecule type" value="Genomic_DNA"/>
</dbReference>
<dbReference type="EC" id="6.3.2.4" evidence="2"/>
<keyword evidence="2" id="KW-0436">Ligase</keyword>
<dbReference type="AlphaFoldDB" id="A0A1V3XVU4"/>
<sequence length="100" mass="10505">MPVGDGQGVGVAVGEYPRALWRDADRDHLEPLRVEVAQDAARRHAGNGVLVAAAAEHDGNPGTPVAGTHNLERLPGGTRRHPAPALRPSVRLLDDDAPSL</sequence>
<proteinExistence type="predicted"/>
<accession>A0A1V3XVU4</accession>
<name>A0A1V3XVU4_MYCKA</name>
<comment type="caution">
    <text evidence="2">The sequence shown here is derived from an EMBL/GenBank/DDBJ whole genome shotgun (WGS) entry which is preliminary data.</text>
</comment>
<evidence type="ECO:0000313" key="2">
    <source>
        <dbReference type="EMBL" id="OOK83353.1"/>
    </source>
</evidence>
<organism evidence="2 3">
    <name type="scientific">Mycobacterium kansasii</name>
    <dbReference type="NCBI Taxonomy" id="1768"/>
    <lineage>
        <taxon>Bacteria</taxon>
        <taxon>Bacillati</taxon>
        <taxon>Actinomycetota</taxon>
        <taxon>Actinomycetes</taxon>
        <taxon>Mycobacteriales</taxon>
        <taxon>Mycobacteriaceae</taxon>
        <taxon>Mycobacterium</taxon>
    </lineage>
</organism>
<gene>
    <name evidence="2" type="primary">ddlA</name>
    <name evidence="2" type="ORF">BZL29_1071</name>
</gene>
<feature type="region of interest" description="Disordered" evidence="1">
    <location>
        <begin position="56"/>
        <end position="100"/>
    </location>
</feature>
<dbReference type="Proteomes" id="UP000188532">
    <property type="component" value="Unassembled WGS sequence"/>
</dbReference>
<reference evidence="2 3" key="1">
    <citation type="submission" date="2017-02" db="EMBL/GenBank/DDBJ databases">
        <title>Complete genome sequences of Mycobacterium kansasii strains isolated from rhesus macaques.</title>
        <authorList>
            <person name="Panda A."/>
            <person name="Nagaraj S."/>
            <person name="Zhao X."/>
            <person name="Tettelin H."/>
            <person name="Detolla L.J."/>
        </authorList>
    </citation>
    <scope>NUCLEOTIDE SEQUENCE [LARGE SCALE GENOMIC DNA]</scope>
    <source>
        <strain evidence="2 3">11-3469</strain>
    </source>
</reference>
<evidence type="ECO:0000313" key="3">
    <source>
        <dbReference type="Proteomes" id="UP000188532"/>
    </source>
</evidence>
<evidence type="ECO:0000256" key="1">
    <source>
        <dbReference type="SAM" id="MobiDB-lite"/>
    </source>
</evidence>
<protein>
    <submittedName>
        <fullName evidence="2">D-alanine-D-alanine ligase domain protein</fullName>
        <ecNumber evidence="2">6.3.2.4</ecNumber>
    </submittedName>
</protein>